<dbReference type="OrthoDB" id="6506763at2"/>
<dbReference type="EMBL" id="JRNI01000029">
    <property type="protein sequence ID" value="KGF30133.1"/>
    <property type="molecule type" value="Genomic_DNA"/>
</dbReference>
<dbReference type="GO" id="GO:0003700">
    <property type="term" value="F:DNA-binding transcription factor activity"/>
    <property type="evidence" value="ECO:0007669"/>
    <property type="project" value="InterPro"/>
</dbReference>
<dbReference type="RefSeq" id="WP_036559685.1">
    <property type="nucleotide sequence ID" value="NZ_JRNI01000029.1"/>
</dbReference>
<accession>A0A095Z628</accession>
<dbReference type="AlphaFoldDB" id="A0A095Z628"/>
<dbReference type="SMART" id="SM00342">
    <property type="entry name" value="HTH_ARAC"/>
    <property type="match status" value="1"/>
</dbReference>
<keyword evidence="6" id="KW-1185">Reference proteome</keyword>
<evidence type="ECO:0000313" key="5">
    <source>
        <dbReference type="EMBL" id="KGF30133.1"/>
    </source>
</evidence>
<organism evidence="5 6">
    <name type="scientific">Oligella urethralis DNF00040</name>
    <dbReference type="NCBI Taxonomy" id="1401065"/>
    <lineage>
        <taxon>Bacteria</taxon>
        <taxon>Pseudomonadati</taxon>
        <taxon>Pseudomonadota</taxon>
        <taxon>Betaproteobacteria</taxon>
        <taxon>Burkholderiales</taxon>
        <taxon>Alcaligenaceae</taxon>
        <taxon>Oligella</taxon>
    </lineage>
</organism>
<evidence type="ECO:0000256" key="1">
    <source>
        <dbReference type="ARBA" id="ARBA00023015"/>
    </source>
</evidence>
<reference evidence="5 6" key="1">
    <citation type="submission" date="2014-07" db="EMBL/GenBank/DDBJ databases">
        <authorList>
            <person name="McCorrison J."/>
            <person name="Sanka R."/>
            <person name="Torralba M."/>
            <person name="Gillis M."/>
            <person name="Haft D.H."/>
            <person name="Methe B."/>
            <person name="Sutton G."/>
            <person name="Nelson K.E."/>
        </authorList>
    </citation>
    <scope>NUCLEOTIDE SEQUENCE [LARGE SCALE GENOMIC DNA]</scope>
    <source>
        <strain evidence="5 6">DNF00040</strain>
    </source>
</reference>
<dbReference type="Pfam" id="PF12625">
    <property type="entry name" value="Arabinose_bd"/>
    <property type="match status" value="1"/>
</dbReference>
<protein>
    <submittedName>
        <fullName evidence="5">AraC family transcriptional regulator</fullName>
    </submittedName>
</protein>
<dbReference type="SUPFAM" id="SSF46689">
    <property type="entry name" value="Homeodomain-like"/>
    <property type="match status" value="1"/>
</dbReference>
<dbReference type="InterPro" id="IPR009057">
    <property type="entry name" value="Homeodomain-like_sf"/>
</dbReference>
<dbReference type="InterPro" id="IPR032687">
    <property type="entry name" value="AraC-type_N"/>
</dbReference>
<keyword evidence="2" id="KW-0238">DNA-binding</keyword>
<keyword evidence="3" id="KW-0804">Transcription</keyword>
<evidence type="ECO:0000256" key="3">
    <source>
        <dbReference type="ARBA" id="ARBA00023163"/>
    </source>
</evidence>
<name>A0A095Z628_9BURK</name>
<comment type="caution">
    <text evidence="5">The sequence shown here is derived from an EMBL/GenBank/DDBJ whole genome shotgun (WGS) entry which is preliminary data.</text>
</comment>
<keyword evidence="1" id="KW-0805">Transcription regulation</keyword>
<dbReference type="PANTHER" id="PTHR47894:SF1">
    <property type="entry name" value="HTH-TYPE TRANSCRIPTIONAL REGULATOR VQSM"/>
    <property type="match status" value="1"/>
</dbReference>
<dbReference type="Gene3D" id="1.10.10.60">
    <property type="entry name" value="Homeodomain-like"/>
    <property type="match status" value="1"/>
</dbReference>
<dbReference type="GO" id="GO:0005829">
    <property type="term" value="C:cytosol"/>
    <property type="evidence" value="ECO:0007669"/>
    <property type="project" value="TreeGrafter"/>
</dbReference>
<dbReference type="PANTHER" id="PTHR47894">
    <property type="entry name" value="HTH-TYPE TRANSCRIPTIONAL REGULATOR GADX"/>
    <property type="match status" value="1"/>
</dbReference>
<dbReference type="PROSITE" id="PS01124">
    <property type="entry name" value="HTH_ARAC_FAMILY_2"/>
    <property type="match status" value="1"/>
</dbReference>
<dbReference type="InterPro" id="IPR018060">
    <property type="entry name" value="HTH_AraC"/>
</dbReference>
<proteinExistence type="predicted"/>
<evidence type="ECO:0000313" key="6">
    <source>
        <dbReference type="Proteomes" id="UP000029629"/>
    </source>
</evidence>
<dbReference type="Proteomes" id="UP000029629">
    <property type="component" value="Unassembled WGS sequence"/>
</dbReference>
<evidence type="ECO:0000259" key="4">
    <source>
        <dbReference type="PROSITE" id="PS01124"/>
    </source>
</evidence>
<feature type="domain" description="HTH araC/xylS-type" evidence="4">
    <location>
        <begin position="235"/>
        <end position="332"/>
    </location>
</feature>
<sequence length="337" mass="38210">MEIQTISVRFVNALLAGTSKYTSNGEEWVAKIGISPALLDCEGTRISMSKFAQLYRMIAIEFNDETPGLFSRPLRNGTLKYLCMVMLDAPDLGVALNRFRNFFYLLLDDVEFKVKTSSKGIIKIELEEKKDLGHTRILTLELMLMLVQGVSSWLIGRKIPFKRIAFPFAKPSHASEYDQLYPGPIAFDQKITALYLDAAYLREPIRQDPAVLNEFIRNAPLNWFYFSPNDRPHTHQLRHYLQGRLDQNLTVSDVALVHHISPRTLARRLAAEGTTFQTIKDNLRRDVAIELLNKTDTPIATIGTNLGFEDPAAFNRAFKLWTGSAPGAYRKQTVLTA</sequence>
<dbReference type="Pfam" id="PF12833">
    <property type="entry name" value="HTH_18"/>
    <property type="match status" value="1"/>
</dbReference>
<dbReference type="GO" id="GO:0000976">
    <property type="term" value="F:transcription cis-regulatory region binding"/>
    <property type="evidence" value="ECO:0007669"/>
    <property type="project" value="TreeGrafter"/>
</dbReference>
<evidence type="ECO:0000256" key="2">
    <source>
        <dbReference type="ARBA" id="ARBA00023125"/>
    </source>
</evidence>
<dbReference type="eggNOG" id="COG2207">
    <property type="taxonomic scope" value="Bacteria"/>
</dbReference>
<gene>
    <name evidence="5" type="ORF">HMPREF2130_07625</name>
</gene>